<reference evidence="6 7" key="1">
    <citation type="submission" date="2016-12" db="EMBL/GenBank/DDBJ databases">
        <title>Trade-off between light-utilization and light-protection in marine flavobacteria.</title>
        <authorList>
            <person name="Kumagai Y."/>
            <person name="Yoshizawa S."/>
            <person name="Kogure K."/>
            <person name="Iwasaki W."/>
        </authorList>
    </citation>
    <scope>NUCLEOTIDE SEQUENCE [LARGE SCALE GENOMIC DNA]</scope>
    <source>
        <strain evidence="6 7">NBRC 108759</strain>
    </source>
</reference>
<gene>
    <name evidence="6" type="ORF">BTO18_03825</name>
</gene>
<organism evidence="6 7">
    <name type="scientific">Polaribacter porphyrae</name>
    <dbReference type="NCBI Taxonomy" id="1137780"/>
    <lineage>
        <taxon>Bacteria</taxon>
        <taxon>Pseudomonadati</taxon>
        <taxon>Bacteroidota</taxon>
        <taxon>Flavobacteriia</taxon>
        <taxon>Flavobacteriales</taxon>
        <taxon>Flavobacteriaceae</taxon>
    </lineage>
</organism>
<keyword evidence="3" id="KW-0677">Repeat</keyword>
<dbReference type="EMBL" id="MSCN01000001">
    <property type="protein sequence ID" value="PQJ78372.1"/>
    <property type="molecule type" value="Genomic_DNA"/>
</dbReference>
<evidence type="ECO:0000313" key="6">
    <source>
        <dbReference type="EMBL" id="PQJ78372.1"/>
    </source>
</evidence>
<dbReference type="Proteomes" id="UP000238882">
    <property type="component" value="Unassembled WGS sequence"/>
</dbReference>
<dbReference type="InterPro" id="IPR032675">
    <property type="entry name" value="LRR_dom_sf"/>
</dbReference>
<feature type="domain" description="Secretion system C-terminal sorting" evidence="5">
    <location>
        <begin position="362"/>
        <end position="429"/>
    </location>
</feature>
<feature type="chain" id="PRO_5015448496" description="Secretion system C-terminal sorting domain-containing protein" evidence="4">
    <location>
        <begin position="19"/>
        <end position="430"/>
    </location>
</feature>
<keyword evidence="1" id="KW-0433">Leucine-rich repeat</keyword>
<accession>A0A2S7WM32</accession>
<dbReference type="GO" id="GO:0035591">
    <property type="term" value="F:signaling adaptor activity"/>
    <property type="evidence" value="ECO:0007669"/>
    <property type="project" value="TreeGrafter"/>
</dbReference>
<name>A0A2S7WM32_9FLAO</name>
<dbReference type="Pfam" id="PF18962">
    <property type="entry name" value="Por_Secre_tail"/>
    <property type="match status" value="1"/>
</dbReference>
<evidence type="ECO:0000256" key="4">
    <source>
        <dbReference type="SAM" id="SignalP"/>
    </source>
</evidence>
<dbReference type="InterPro" id="IPR026444">
    <property type="entry name" value="Secre_tail"/>
</dbReference>
<sequence length="430" mass="47533">MKTFTLLFAFLISFTLVAQNVNIPDSNFKNALLSDATINTNSDNEIQVSEAQAFTGTIQVSNKNISDLTGIEFFDNLTKLYCHYNNLTTINLKDNKELLELGASNNKINFIEVDKNVKLQVLGLGDNELTNINIDENVNLIELYLNANKLNTIDVSKNTALGKLLIGGNNLTSLNVLQNTNLRTLSCAENSISDLDISNCLLLEDLNCGYNNLSTLNTANNISLFEISCDDNSLTFLDVTKNVNLLQLFCRNNKITELDLTKNTKLGQVFLQNNLIKILDISNAPDMTEFYCNDNSLTGLDVANGNNANLYLNASQNPGLQCINVDVGFSPTNWDKDPASMYGTNCAVASIDDVELGKHIKIYPNPFKNNITIDNFSNENVALSIIYTSLGKSIKSSSENILNTKDLSKGVYFLKIRFSSGKHIIKKIVK</sequence>
<evidence type="ECO:0000259" key="5">
    <source>
        <dbReference type="Pfam" id="PF18962"/>
    </source>
</evidence>
<dbReference type="AlphaFoldDB" id="A0A2S7WM32"/>
<dbReference type="OrthoDB" id="1110367at2"/>
<evidence type="ECO:0000256" key="1">
    <source>
        <dbReference type="ARBA" id="ARBA00022614"/>
    </source>
</evidence>
<keyword evidence="7" id="KW-1185">Reference proteome</keyword>
<dbReference type="InterPro" id="IPR052574">
    <property type="entry name" value="CDIRP"/>
</dbReference>
<dbReference type="SUPFAM" id="SSF52058">
    <property type="entry name" value="L domain-like"/>
    <property type="match status" value="1"/>
</dbReference>
<evidence type="ECO:0000313" key="7">
    <source>
        <dbReference type="Proteomes" id="UP000238882"/>
    </source>
</evidence>
<evidence type="ECO:0000256" key="3">
    <source>
        <dbReference type="ARBA" id="ARBA00022737"/>
    </source>
</evidence>
<feature type="signal peptide" evidence="4">
    <location>
        <begin position="1"/>
        <end position="18"/>
    </location>
</feature>
<protein>
    <recommendedName>
        <fullName evidence="5">Secretion system C-terminal sorting domain-containing protein</fullName>
    </recommendedName>
</protein>
<evidence type="ECO:0000256" key="2">
    <source>
        <dbReference type="ARBA" id="ARBA00022729"/>
    </source>
</evidence>
<dbReference type="Gene3D" id="3.80.10.10">
    <property type="entry name" value="Ribonuclease Inhibitor"/>
    <property type="match status" value="1"/>
</dbReference>
<dbReference type="PANTHER" id="PTHR47566">
    <property type="match status" value="1"/>
</dbReference>
<dbReference type="PANTHER" id="PTHR47566:SF1">
    <property type="entry name" value="PROTEIN NUD1"/>
    <property type="match status" value="1"/>
</dbReference>
<proteinExistence type="predicted"/>
<dbReference type="NCBIfam" id="TIGR04183">
    <property type="entry name" value="Por_Secre_tail"/>
    <property type="match status" value="1"/>
</dbReference>
<keyword evidence="2 4" id="KW-0732">Signal</keyword>
<comment type="caution">
    <text evidence="6">The sequence shown here is derived from an EMBL/GenBank/DDBJ whole genome shotgun (WGS) entry which is preliminary data.</text>
</comment>
<dbReference type="RefSeq" id="WP_105014956.1">
    <property type="nucleotide sequence ID" value="NZ_MSCN01000001.1"/>
</dbReference>